<dbReference type="Proteomes" id="UP000886998">
    <property type="component" value="Unassembled WGS sequence"/>
</dbReference>
<dbReference type="Gene3D" id="1.25.40.420">
    <property type="match status" value="1"/>
</dbReference>
<dbReference type="AlphaFoldDB" id="A0A8X6Y3P3"/>
<dbReference type="InterPro" id="IPR000210">
    <property type="entry name" value="BTB/POZ_dom"/>
</dbReference>
<protein>
    <submittedName>
        <fullName evidence="2">Speckle-type POZ protein B</fullName>
    </submittedName>
</protein>
<dbReference type="Gene3D" id="3.30.710.10">
    <property type="entry name" value="Potassium Channel Kv1.1, Chain A"/>
    <property type="match status" value="1"/>
</dbReference>
<sequence>MFITKRLLAMGRLKLTKYENGFGLFHVCETRTNDKNRTVYNPPLFVFDETPLNNPQPIIKQPLDFSKKNKSYDYDIPPVIEYQVSVKDRRGRVRIKWTASFSIIDDCKCCKIGEYRSNSWKTFLSDVIDLHCCLKVIKTPVTEKQSIDTEVSLPNPTWQKLSEDLESMYKNSWNSDYILEVGTERIRVNSSILAARSPVFRKMFRHDEEKHTLRSVPIERVLVPAMKRFLEFLYTGTIEVATDLTFDDVCNLYLVAHKYKVMDLRKMCGNTLMSKASVHNAELILLWADIIEDADLKSQVMNFIRLNFESFVRSHAWEDIKNDESELANEILKLCV</sequence>
<evidence type="ECO:0000313" key="3">
    <source>
        <dbReference type="Proteomes" id="UP000886998"/>
    </source>
</evidence>
<reference evidence="2" key="1">
    <citation type="submission" date="2020-08" db="EMBL/GenBank/DDBJ databases">
        <title>Multicomponent nature underlies the extraordinary mechanical properties of spider dragline silk.</title>
        <authorList>
            <person name="Kono N."/>
            <person name="Nakamura H."/>
            <person name="Mori M."/>
            <person name="Yoshida Y."/>
            <person name="Ohtoshi R."/>
            <person name="Malay A.D."/>
            <person name="Moran D.A.P."/>
            <person name="Tomita M."/>
            <person name="Numata K."/>
            <person name="Arakawa K."/>
        </authorList>
    </citation>
    <scope>NUCLEOTIDE SEQUENCE</scope>
</reference>
<dbReference type="PANTHER" id="PTHR24413">
    <property type="entry name" value="SPECKLE-TYPE POZ PROTEIN"/>
    <property type="match status" value="1"/>
</dbReference>
<dbReference type="InterPro" id="IPR011333">
    <property type="entry name" value="SKP1/BTB/POZ_sf"/>
</dbReference>
<name>A0A8X6Y3P3_9ARAC</name>
<evidence type="ECO:0000313" key="2">
    <source>
        <dbReference type="EMBL" id="GFY63810.1"/>
    </source>
</evidence>
<dbReference type="SUPFAM" id="SSF54695">
    <property type="entry name" value="POZ domain"/>
    <property type="match status" value="1"/>
</dbReference>
<dbReference type="Pfam" id="PF00651">
    <property type="entry name" value="BTB"/>
    <property type="match status" value="1"/>
</dbReference>
<feature type="domain" description="BTB" evidence="1">
    <location>
        <begin position="175"/>
        <end position="242"/>
    </location>
</feature>
<comment type="caution">
    <text evidence="2">The sequence shown here is derived from an EMBL/GenBank/DDBJ whole genome shotgun (WGS) entry which is preliminary data.</text>
</comment>
<dbReference type="OrthoDB" id="684045at2759"/>
<accession>A0A8X6Y3P3</accession>
<dbReference type="EMBL" id="BMAV01014945">
    <property type="protein sequence ID" value="GFY63810.1"/>
    <property type="molecule type" value="Genomic_DNA"/>
</dbReference>
<proteinExistence type="predicted"/>
<organism evidence="2 3">
    <name type="scientific">Trichonephila inaurata madagascariensis</name>
    <dbReference type="NCBI Taxonomy" id="2747483"/>
    <lineage>
        <taxon>Eukaryota</taxon>
        <taxon>Metazoa</taxon>
        <taxon>Ecdysozoa</taxon>
        <taxon>Arthropoda</taxon>
        <taxon>Chelicerata</taxon>
        <taxon>Arachnida</taxon>
        <taxon>Araneae</taxon>
        <taxon>Araneomorphae</taxon>
        <taxon>Entelegynae</taxon>
        <taxon>Araneoidea</taxon>
        <taxon>Nephilidae</taxon>
        <taxon>Trichonephila</taxon>
        <taxon>Trichonephila inaurata</taxon>
    </lineage>
</organism>
<keyword evidence="3" id="KW-1185">Reference proteome</keyword>
<dbReference type="PROSITE" id="PS50097">
    <property type="entry name" value="BTB"/>
    <property type="match status" value="1"/>
</dbReference>
<dbReference type="SMART" id="SM00225">
    <property type="entry name" value="BTB"/>
    <property type="match status" value="1"/>
</dbReference>
<gene>
    <name evidence="2" type="primary">spop-b_46</name>
    <name evidence="2" type="ORF">TNIN_33051</name>
</gene>
<dbReference type="CDD" id="cd14733">
    <property type="entry name" value="BACK"/>
    <property type="match status" value="1"/>
</dbReference>
<evidence type="ECO:0000259" key="1">
    <source>
        <dbReference type="PROSITE" id="PS50097"/>
    </source>
</evidence>